<gene>
    <name evidence="11" type="primary">LOC140009618</name>
</gene>
<organism evidence="10 11">
    <name type="scientific">Coffea arabica</name>
    <name type="common">Arabian coffee</name>
    <dbReference type="NCBI Taxonomy" id="13443"/>
    <lineage>
        <taxon>Eukaryota</taxon>
        <taxon>Viridiplantae</taxon>
        <taxon>Streptophyta</taxon>
        <taxon>Embryophyta</taxon>
        <taxon>Tracheophyta</taxon>
        <taxon>Spermatophyta</taxon>
        <taxon>Magnoliopsida</taxon>
        <taxon>eudicotyledons</taxon>
        <taxon>Gunneridae</taxon>
        <taxon>Pentapetalae</taxon>
        <taxon>asterids</taxon>
        <taxon>lamiids</taxon>
        <taxon>Gentianales</taxon>
        <taxon>Rubiaceae</taxon>
        <taxon>Ixoroideae</taxon>
        <taxon>Gardenieae complex</taxon>
        <taxon>Bertiereae - Coffeeae clade</taxon>
        <taxon>Coffeeae</taxon>
        <taxon>Coffea</taxon>
    </lineage>
</organism>
<dbReference type="InterPro" id="IPR058353">
    <property type="entry name" value="DUF8040"/>
</dbReference>
<comment type="similarity">
    <text evidence="3">Belongs to the HARBI1 family.</text>
</comment>
<keyword evidence="10" id="KW-1185">Reference proteome</keyword>
<sequence>MNRGRNSSSSNDEASDDHQDALLLGLAAELILLHPEAERYGGPKLKIPHHDGSLTGRQWVEELINGHYKRIIENCRISVDNFLLLCDILKYNNYVPQNYQKRVEIEEALAMALVMVSHSARQRVLAERFNRSTETINRNVREVLRGLCMFASQIIRPFDYDQVHPRIANSTKYFPWFKDAVGAIDGTHIPACPPSGHQTAYTNRHGFQSQNLLAVCDFDMRFTYIYAGWEGSAHDARVLDDALSHPSDFPMAPEGKYYLVDAAYKNVPGFLPPYKNAARAGPEKILFNTRHSELRNVIERTFGVLKNRFKFLKGPVPNFYMSTQVNVVIACCVLHNFLRLHQPGDAHFQLAEDGNVGLEHQQGAGELPHVHPLNASRAEVMAWKARRDAIATEMYGASRRRRR</sequence>
<keyword evidence="5" id="KW-0479">Metal-binding</keyword>
<keyword evidence="6" id="KW-0378">Hydrolase</keyword>
<keyword evidence="4" id="KW-0540">Nuclease</keyword>
<evidence type="ECO:0008006" key="12">
    <source>
        <dbReference type="Google" id="ProtNLM"/>
    </source>
</evidence>
<evidence type="ECO:0000256" key="2">
    <source>
        <dbReference type="ARBA" id="ARBA00004123"/>
    </source>
</evidence>
<feature type="domain" description="DDE Tnp4" evidence="8">
    <location>
        <begin position="184"/>
        <end position="336"/>
    </location>
</feature>
<evidence type="ECO:0000259" key="9">
    <source>
        <dbReference type="Pfam" id="PF26138"/>
    </source>
</evidence>
<proteinExistence type="inferred from homology"/>
<comment type="subcellular location">
    <subcellularLocation>
        <location evidence="2">Nucleus</location>
    </subcellularLocation>
</comment>
<comment type="cofactor">
    <cofactor evidence="1">
        <name>a divalent metal cation</name>
        <dbReference type="ChEBI" id="CHEBI:60240"/>
    </cofactor>
</comment>
<name>A0ABM4UWZ1_COFAR</name>
<evidence type="ECO:0000256" key="3">
    <source>
        <dbReference type="ARBA" id="ARBA00006958"/>
    </source>
</evidence>
<evidence type="ECO:0000313" key="10">
    <source>
        <dbReference type="Proteomes" id="UP001652660"/>
    </source>
</evidence>
<evidence type="ECO:0000259" key="8">
    <source>
        <dbReference type="Pfam" id="PF13359"/>
    </source>
</evidence>
<evidence type="ECO:0000256" key="4">
    <source>
        <dbReference type="ARBA" id="ARBA00022722"/>
    </source>
</evidence>
<dbReference type="GeneID" id="140009618"/>
<feature type="domain" description="DUF8040" evidence="9">
    <location>
        <begin position="53"/>
        <end position="148"/>
    </location>
</feature>
<dbReference type="InterPro" id="IPR045249">
    <property type="entry name" value="HARBI1-like"/>
</dbReference>
<accession>A0ABM4UWZ1</accession>
<dbReference type="PANTHER" id="PTHR22930:SF228">
    <property type="entry name" value="PROTEIN ALP1-LIKE"/>
    <property type="match status" value="1"/>
</dbReference>
<dbReference type="PANTHER" id="PTHR22930">
    <property type="match status" value="1"/>
</dbReference>
<dbReference type="Pfam" id="PF13359">
    <property type="entry name" value="DDE_Tnp_4"/>
    <property type="match status" value="1"/>
</dbReference>
<evidence type="ECO:0000313" key="11">
    <source>
        <dbReference type="RefSeq" id="XP_071911802.1"/>
    </source>
</evidence>
<evidence type="ECO:0000256" key="1">
    <source>
        <dbReference type="ARBA" id="ARBA00001968"/>
    </source>
</evidence>
<dbReference type="RefSeq" id="XP_071911802.1">
    <property type="nucleotide sequence ID" value="XM_072055701.1"/>
</dbReference>
<dbReference type="Pfam" id="PF26138">
    <property type="entry name" value="DUF8040"/>
    <property type="match status" value="1"/>
</dbReference>
<evidence type="ECO:0000256" key="5">
    <source>
        <dbReference type="ARBA" id="ARBA00022723"/>
    </source>
</evidence>
<protein>
    <recommendedName>
        <fullName evidence="12">Nuclease HARBI1</fullName>
    </recommendedName>
</protein>
<dbReference type="InterPro" id="IPR027806">
    <property type="entry name" value="HARBI1_dom"/>
</dbReference>
<keyword evidence="7" id="KW-0539">Nucleus</keyword>
<reference evidence="11" key="1">
    <citation type="submission" date="2025-08" db="UniProtKB">
        <authorList>
            <consortium name="RefSeq"/>
        </authorList>
    </citation>
    <scope>IDENTIFICATION</scope>
    <source>
        <tissue evidence="11">Leaves</tissue>
    </source>
</reference>
<evidence type="ECO:0000256" key="7">
    <source>
        <dbReference type="ARBA" id="ARBA00023242"/>
    </source>
</evidence>
<evidence type="ECO:0000256" key="6">
    <source>
        <dbReference type="ARBA" id="ARBA00022801"/>
    </source>
</evidence>
<dbReference type="Proteomes" id="UP001652660">
    <property type="component" value="Chromosome 6e"/>
</dbReference>